<dbReference type="Gene3D" id="3.40.50.300">
    <property type="entry name" value="P-loop containing nucleotide triphosphate hydrolases"/>
    <property type="match status" value="1"/>
</dbReference>
<organism evidence="2 3">
    <name type="scientific">Paenibacillus sepulcri</name>
    <dbReference type="NCBI Taxonomy" id="359917"/>
    <lineage>
        <taxon>Bacteria</taxon>
        <taxon>Bacillati</taxon>
        <taxon>Bacillota</taxon>
        <taxon>Bacilli</taxon>
        <taxon>Bacillales</taxon>
        <taxon>Paenibacillaceae</taxon>
        <taxon>Paenibacillus</taxon>
    </lineage>
</organism>
<feature type="non-terminal residue" evidence="2">
    <location>
        <position position="249"/>
    </location>
</feature>
<sequence>MAKIFAVCMNKGGVGKTSLVTHLAAAASSLFPDKKTLIIDTDAQGNAAVVFGSDPDKSKLTMYDVFTGAKSIKDILISIKSNLDLAPASDKFNMLEFHILSQLESYPSPFLLLKKEVDQIKSDYDYIFIDCPPSLGLIAGNALKAATDVLIPFVPEAFSVKGLQRVIQTIEAFGSKEEPSPRITGIIAMMVDGRSKLHQELVGHAREFCSKKDIRLFETVIPRSISFANAAAYEGSPLVWTDRSNPAAE</sequence>
<dbReference type="InterPro" id="IPR027417">
    <property type="entry name" value="P-loop_NTPase"/>
</dbReference>
<accession>A0ABS7C7C8</accession>
<name>A0ABS7C7C8_9BACL</name>
<gene>
    <name evidence="2" type="ORF">K0U00_21590</name>
</gene>
<evidence type="ECO:0000313" key="2">
    <source>
        <dbReference type="EMBL" id="MBW7456635.1"/>
    </source>
</evidence>
<protein>
    <submittedName>
        <fullName evidence="2">ParA family protein</fullName>
    </submittedName>
</protein>
<dbReference type="PANTHER" id="PTHR13696:SF52">
    <property type="entry name" value="PARA FAMILY PROTEIN CT_582"/>
    <property type="match status" value="1"/>
</dbReference>
<proteinExistence type="predicted"/>
<dbReference type="InterPro" id="IPR025669">
    <property type="entry name" value="AAA_dom"/>
</dbReference>
<keyword evidence="3" id="KW-1185">Reference proteome</keyword>
<dbReference type="InterPro" id="IPR050678">
    <property type="entry name" value="DNA_Partitioning_ATPase"/>
</dbReference>
<dbReference type="CDD" id="cd02042">
    <property type="entry name" value="ParAB_family"/>
    <property type="match status" value="1"/>
</dbReference>
<dbReference type="EMBL" id="JAHZIK010000628">
    <property type="protein sequence ID" value="MBW7456635.1"/>
    <property type="molecule type" value="Genomic_DNA"/>
</dbReference>
<dbReference type="PANTHER" id="PTHR13696">
    <property type="entry name" value="P-LOOP CONTAINING NUCLEOSIDE TRIPHOSPHATE HYDROLASE"/>
    <property type="match status" value="1"/>
</dbReference>
<comment type="caution">
    <text evidence="2">The sequence shown here is derived from an EMBL/GenBank/DDBJ whole genome shotgun (WGS) entry which is preliminary data.</text>
</comment>
<dbReference type="Proteomes" id="UP001519887">
    <property type="component" value="Unassembled WGS sequence"/>
</dbReference>
<dbReference type="Pfam" id="PF13614">
    <property type="entry name" value="AAA_31"/>
    <property type="match status" value="1"/>
</dbReference>
<evidence type="ECO:0000313" key="3">
    <source>
        <dbReference type="Proteomes" id="UP001519887"/>
    </source>
</evidence>
<dbReference type="SUPFAM" id="SSF52540">
    <property type="entry name" value="P-loop containing nucleoside triphosphate hydrolases"/>
    <property type="match status" value="1"/>
</dbReference>
<reference evidence="2 3" key="1">
    <citation type="submission" date="2021-07" db="EMBL/GenBank/DDBJ databases">
        <title>Paenibacillus radiodurans sp. nov., isolated from the southeastern edge of Tengger Desert.</title>
        <authorList>
            <person name="Zhang G."/>
        </authorList>
    </citation>
    <scope>NUCLEOTIDE SEQUENCE [LARGE SCALE GENOMIC DNA]</scope>
    <source>
        <strain evidence="2 3">CCM 7311</strain>
    </source>
</reference>
<feature type="domain" description="AAA" evidence="1">
    <location>
        <begin position="3"/>
        <end position="176"/>
    </location>
</feature>
<evidence type="ECO:0000259" key="1">
    <source>
        <dbReference type="Pfam" id="PF13614"/>
    </source>
</evidence>